<keyword evidence="1" id="KW-1133">Transmembrane helix</keyword>
<dbReference type="Pfam" id="PF04367">
    <property type="entry name" value="DUF502"/>
    <property type="match status" value="1"/>
</dbReference>
<evidence type="ECO:0000313" key="3">
    <source>
        <dbReference type="Proteomes" id="UP000308901"/>
    </source>
</evidence>
<dbReference type="AlphaFoldDB" id="A0A5R8Y0E7"/>
<feature type="transmembrane region" description="Helical" evidence="1">
    <location>
        <begin position="20"/>
        <end position="41"/>
    </location>
</feature>
<dbReference type="EMBL" id="VANU01000003">
    <property type="protein sequence ID" value="TLP38339.1"/>
    <property type="molecule type" value="Genomic_DNA"/>
</dbReference>
<accession>A0A5R8Y0E7</accession>
<keyword evidence="1" id="KW-0472">Membrane</keyword>
<dbReference type="RefSeq" id="WP_138152333.1">
    <property type="nucleotide sequence ID" value="NZ_CBDDKQ010000002.1"/>
</dbReference>
<sequence length="223" mass="25514">MLEKIKEFFAHGKDHIITVILKGLFWLAPIAAITMIVLWLYENVNQLTGQLFHLVGFEPNNYPILWTFIGLASLGFLAYVLGVFVETGMMDFIQKLYSKIPGYETIKELINIFNTSKSGEKKVLVVLIRGFSKNEYNVGLMYSTKESIVKDHYTVVLSMTPIPNGGYMFETHKDNIWVIEEATFDSNLQYLLSMGVKSLPEILKVEPKCIEEYKTLGEHLECK</sequence>
<evidence type="ECO:0000313" key="2">
    <source>
        <dbReference type="EMBL" id="TLP38339.1"/>
    </source>
</evidence>
<protein>
    <submittedName>
        <fullName evidence="2">DUF502 domain-containing protein</fullName>
    </submittedName>
</protein>
<keyword evidence="1" id="KW-0812">Transmembrane</keyword>
<reference evidence="2 3" key="1">
    <citation type="submission" date="2019-05" db="EMBL/GenBank/DDBJ databases">
        <title>Arcobacter sp. nov., isolated from sea sediment.</title>
        <authorList>
            <person name="Kim W."/>
        </authorList>
    </citation>
    <scope>NUCLEOTIDE SEQUENCE [LARGE SCALE GENOMIC DNA]</scope>
    <source>
        <strain evidence="2 3">CAU 1517</strain>
    </source>
</reference>
<feature type="transmembrane region" description="Helical" evidence="1">
    <location>
        <begin position="61"/>
        <end position="85"/>
    </location>
</feature>
<comment type="caution">
    <text evidence="2">The sequence shown here is derived from an EMBL/GenBank/DDBJ whole genome shotgun (WGS) entry which is preliminary data.</text>
</comment>
<evidence type="ECO:0000256" key="1">
    <source>
        <dbReference type="SAM" id="Phobius"/>
    </source>
</evidence>
<dbReference type="InterPro" id="IPR007462">
    <property type="entry name" value="COV1-like"/>
</dbReference>
<organism evidence="2 3">
    <name type="scientific">Arcobacter arenosus</name>
    <dbReference type="NCBI Taxonomy" id="2576037"/>
    <lineage>
        <taxon>Bacteria</taxon>
        <taxon>Pseudomonadati</taxon>
        <taxon>Campylobacterota</taxon>
        <taxon>Epsilonproteobacteria</taxon>
        <taxon>Campylobacterales</taxon>
        <taxon>Arcobacteraceae</taxon>
        <taxon>Arcobacter</taxon>
    </lineage>
</organism>
<dbReference type="Proteomes" id="UP000308901">
    <property type="component" value="Unassembled WGS sequence"/>
</dbReference>
<name>A0A5R8Y0E7_9BACT</name>
<dbReference type="OrthoDB" id="9780267at2"/>
<keyword evidence="3" id="KW-1185">Reference proteome</keyword>
<gene>
    <name evidence="2" type="ORF">FDK22_07645</name>
</gene>
<proteinExistence type="predicted"/>